<evidence type="ECO:0000256" key="1">
    <source>
        <dbReference type="SAM" id="Phobius"/>
    </source>
</evidence>
<dbReference type="PANTHER" id="PTHR47197">
    <property type="entry name" value="PROTEIN NIRF"/>
    <property type="match status" value="1"/>
</dbReference>
<evidence type="ECO:0000313" key="4">
    <source>
        <dbReference type="Proteomes" id="UP000367750"/>
    </source>
</evidence>
<evidence type="ECO:0000259" key="2">
    <source>
        <dbReference type="PROSITE" id="PS51272"/>
    </source>
</evidence>
<dbReference type="InterPro" id="IPR011045">
    <property type="entry name" value="N2O_reductase_N"/>
</dbReference>
<accession>A0A5J5GGC2</accession>
<keyword evidence="1" id="KW-0812">Transmembrane</keyword>
<dbReference type="Pfam" id="PF00395">
    <property type="entry name" value="SLH"/>
    <property type="match status" value="2"/>
</dbReference>
<reference evidence="3 4" key="1">
    <citation type="submission" date="2019-09" db="EMBL/GenBank/DDBJ databases">
        <title>Bacillus ochoae sp. nov., Paenibacillus whitsoniae sp. nov., Paenibacillus spiritus sp. nov. Isolated from the Mars Exploration Rover during spacecraft assembly.</title>
        <authorList>
            <person name="Seuylemezian A."/>
            <person name="Vaishampayan P."/>
        </authorList>
    </citation>
    <scope>NUCLEOTIDE SEQUENCE [LARGE SCALE GENOMIC DNA]</scope>
    <source>
        <strain evidence="3 4">MER_111</strain>
    </source>
</reference>
<dbReference type="PANTHER" id="PTHR47197:SF3">
    <property type="entry name" value="DIHYDRO-HEME D1 DEHYDROGENASE"/>
    <property type="match status" value="1"/>
</dbReference>
<gene>
    <name evidence="3" type="ORF">F4V43_06370</name>
</gene>
<keyword evidence="1" id="KW-1133">Transmembrane helix</keyword>
<name>A0A5J5GGC2_9BACL</name>
<proteinExistence type="predicted"/>
<keyword evidence="4" id="KW-1185">Reference proteome</keyword>
<dbReference type="SUPFAM" id="SSF63825">
    <property type="entry name" value="YWTD domain"/>
    <property type="match status" value="1"/>
</dbReference>
<dbReference type="InterPro" id="IPR001119">
    <property type="entry name" value="SLH_dom"/>
</dbReference>
<dbReference type="Gene3D" id="2.130.10.10">
    <property type="entry name" value="YVTN repeat-like/Quinoprotein amine dehydrogenase"/>
    <property type="match status" value="2"/>
</dbReference>
<dbReference type="RefSeq" id="WP_150457394.1">
    <property type="nucleotide sequence ID" value="NZ_VYKK01000005.1"/>
</dbReference>
<comment type="caution">
    <text evidence="3">The sequence shown here is derived from an EMBL/GenBank/DDBJ whole genome shotgun (WGS) entry which is preliminary data.</text>
</comment>
<dbReference type="PROSITE" id="PS51272">
    <property type="entry name" value="SLH"/>
    <property type="match status" value="2"/>
</dbReference>
<protein>
    <submittedName>
        <fullName evidence="3">S-layer homology domain-containing protein</fullName>
    </submittedName>
</protein>
<feature type="transmembrane region" description="Helical" evidence="1">
    <location>
        <begin position="9"/>
        <end position="27"/>
    </location>
</feature>
<feature type="domain" description="SLH" evidence="2">
    <location>
        <begin position="1175"/>
        <end position="1237"/>
    </location>
</feature>
<organism evidence="3 4">
    <name type="scientific">Paenibacillus spiritus</name>
    <dbReference type="NCBI Taxonomy" id="2496557"/>
    <lineage>
        <taxon>Bacteria</taxon>
        <taxon>Bacillati</taxon>
        <taxon>Bacillota</taxon>
        <taxon>Bacilli</taxon>
        <taxon>Bacillales</taxon>
        <taxon>Paenibacillaceae</taxon>
        <taxon>Paenibacillus</taxon>
    </lineage>
</organism>
<keyword evidence="1" id="KW-0472">Membrane</keyword>
<dbReference type="OrthoDB" id="2953792at2"/>
<dbReference type="Proteomes" id="UP000367750">
    <property type="component" value="Unassembled WGS sequence"/>
</dbReference>
<evidence type="ECO:0000313" key="3">
    <source>
        <dbReference type="EMBL" id="KAA9006564.1"/>
    </source>
</evidence>
<feature type="domain" description="SLH" evidence="2">
    <location>
        <begin position="1238"/>
        <end position="1301"/>
    </location>
</feature>
<dbReference type="InterPro" id="IPR015943">
    <property type="entry name" value="WD40/YVTN_repeat-like_dom_sf"/>
</dbReference>
<dbReference type="SUPFAM" id="SSF50974">
    <property type="entry name" value="Nitrous oxide reductase, N-terminal domain"/>
    <property type="match status" value="1"/>
</dbReference>
<dbReference type="EMBL" id="VYKK01000005">
    <property type="protein sequence ID" value="KAA9006564.1"/>
    <property type="molecule type" value="Genomic_DNA"/>
</dbReference>
<dbReference type="InterPro" id="IPR051200">
    <property type="entry name" value="Host-pathogen_enzymatic-act"/>
</dbReference>
<sequence>MYRKRQKKWIYASLIAMCISLIAPWGGTERGRVASAEPAATEATLDVGSPIRDMILDESRKVIYATIPGKNKLLFIDPVSMSVVKELAVGSQPTDMDQEGNKLYVALSGATLIAEVNLDTRQVSRNWVTKDRPTVVAVDGNSLFYSNGDQWCNIRLLNLTNLSDTIIGSRNIYSPRLAIDRENHRLFVGSIGISQGEVSAYSSVYGEQLWTYEPVGGYDSGILYQEGTLFYGVYSLNPSDHSILKMWRGGSVAALDSGYVYLNNGDIYTRDEQVKVYSSSGRNGHSLIQVDAARNVYKVGSGDSSISRMAFMPPSNPQAVSYSSTDSRIDLNQEITAWAAGEGERYVYAISRSSNRLLQIDTEQMQIVADRFVGSQPTDIVMKNGVLYISLYGSSYIAKIDTRNESEFMARIQPIEVGEQTENIALIGNKVYYSSTVARNKHLGVVDSTYAILSSYFQYSPKLSAGPDDKWLWIGESDRLSKWDTHNNRVIESSSYLANSGQKAIHDGNYVYYGGARYSAEQLSVKYGEYKYGPNTYERDVILDANEDIVLGMKGIYDRDTFQQLYAPPFKITSGLLLGDGSMLVGTFNWDASNPQTHIFHYGNLEEMRDNVQKNLAPSHLYAYDDNSNPLHFEGAVYFEPGVAALSASYYIIKLYDAQGVDRYSAYAYNSNRQSDGSFLTKIYASLSQRPVKIGVIPVISNADGDFVRTDLERMTHIWEADDYFVQDLALFDSDPSKDSIGGRVTFGAARDNSPSYTYRIYFFGDEGFIGEPLAVLNGGKSSYQFDIPQGTPIPQGAYALGVVLADDAGIEAPDSMITEVLDRMSKTPDLSQITVTNNASGPDQVEVKGLTPGDQVNLYDYQGKLLGELKVGAAASSVLFNGLTLNNNYPLVVVSVTTPPLLPSFYVYVEYKASFSGNPGGGSAGGGGGSGGGGSIGGGIGGGGGGSTIGIPSKTADSNGKLAITSLVKIPNFPTIVTATLSDEALSAALSKWSGNDNRLVIPIVESAETMTLTVKGSQLDKISGRDKSAVIDIQGTDKGLILPVRILMNMGIDNSSSLSLTVSAASASMSESIRTLLGKSSLNLAGQPYRYSLTKMSADGHNNMEYTSVNQYIGHVFYLPVQNGVTENNLSAVMVDETSGEWITVPATFVREGDKIKVTAYRQGNSTYAAVIGDASFTDVPSSHFASNAIGKLGVRRVIAGYADGSFKPEGTITRAEAASLLVKALGLDPSLFAGSSGGFKDVASAAWYSGPISAAVQAGLLKGYPDNTFRPNQTITQQEMVSIISNALAYANYSPGASAPSAALPASSGYKAWSSEAVATLLNAGVLRAQAEEFALQAGKTTTRAESALLIYRMLLTLKMI</sequence>